<sequence length="742" mass="80960">SSFFIKTPKSKIFPATPVPIPFCLRYSKSEAKRSKAFNTMAQAARLSMRMQRELKLLLSDPPHGASFPHLSSAASGSGDLSSFSSIDAQMEGPEDTVYANGIFDVTIQIPERLYPFQPPIVSFATQIYHPNIDNSGRICLDILNLPPKGAWQPSLNISTVLTSIRLLLTEPNPDDGLMCEVSREYKYNRQAFDYKAREMTEKYAVKVYKSGVDGSSTSLQIQETPIAAESHGNDKVSESGISVLARNHEKPDGIKPNLAVESSLSMTYKESRSTDQQMDGNGKRKAAIGFCEANTSGNNGGSRKKLSLALPPRSQKKDLSGEELTHEVSAACKENKKPRSIGKKLSLGLKKPLVNAASLNNNLASSGVRSSAAKSDNNRLSRKLSLRPLGESQLNEVSKAEVLAQTEMNQNQDVTSWGGEFENSALEEASMPESIVVLDSEESGGEEEEATVASRSRLLLARRGSLNILPWDIRTYNRRPSGMGAWQPSLNISTVLTSIGLLLSEPNPDDGLMCEVSRKYKYNRQALDYKAREMTQKYAVKVKTGDGSSTSLQFQERPNAGEVKATSSVNNGGSRKKLSLTLPSQSQKKDLCCEELTHEVSAVCKENKKPHSIVKKLSLGLKKPLVNAASLNNNLASSGVRSSAAKSDNNILSGKLSLRPLEESQLNEFSKAEVLAQTEMNQNQDARSWGGEFEKSALEEASMPESIVVLDSEESEGEEEEATVASRSRLLLARRGSLNCVP</sequence>
<dbReference type="InterPro" id="IPR023313">
    <property type="entry name" value="UBQ-conjugating_AS"/>
</dbReference>
<feature type="domain" description="UBC core" evidence="5">
    <location>
        <begin position="45"/>
        <end position="205"/>
    </location>
</feature>
<dbReference type="InterPro" id="IPR000608">
    <property type="entry name" value="UBC"/>
</dbReference>
<dbReference type="InterPro" id="IPR016135">
    <property type="entry name" value="UBQ-conjugating_enzyme/RWD"/>
</dbReference>
<evidence type="ECO:0000256" key="3">
    <source>
        <dbReference type="PROSITE-ProRule" id="PRU10133"/>
    </source>
</evidence>
<dbReference type="Proteomes" id="UP000824890">
    <property type="component" value="Unassembled WGS sequence"/>
</dbReference>
<dbReference type="PROSITE" id="PS00183">
    <property type="entry name" value="UBC_1"/>
    <property type="match status" value="1"/>
</dbReference>
<organism evidence="6 7">
    <name type="scientific">Brassica napus</name>
    <name type="common">Rape</name>
    <dbReference type="NCBI Taxonomy" id="3708"/>
    <lineage>
        <taxon>Eukaryota</taxon>
        <taxon>Viridiplantae</taxon>
        <taxon>Streptophyta</taxon>
        <taxon>Embryophyta</taxon>
        <taxon>Tracheophyta</taxon>
        <taxon>Spermatophyta</taxon>
        <taxon>Magnoliopsida</taxon>
        <taxon>eudicotyledons</taxon>
        <taxon>Gunneridae</taxon>
        <taxon>Pentapetalae</taxon>
        <taxon>rosids</taxon>
        <taxon>malvids</taxon>
        <taxon>Brassicales</taxon>
        <taxon>Brassicaceae</taxon>
        <taxon>Brassiceae</taxon>
        <taxon>Brassica</taxon>
    </lineage>
</organism>
<dbReference type="PROSITE" id="PS50127">
    <property type="entry name" value="UBC_2"/>
    <property type="match status" value="1"/>
</dbReference>
<keyword evidence="2" id="KW-0833">Ubl conjugation pathway</keyword>
<dbReference type="PANTHER" id="PTHR24068">
    <property type="entry name" value="UBIQUITIN-CONJUGATING ENZYME E2"/>
    <property type="match status" value="1"/>
</dbReference>
<dbReference type="Gene3D" id="3.10.110.10">
    <property type="entry name" value="Ubiquitin Conjugating Enzyme"/>
    <property type="match status" value="2"/>
</dbReference>
<gene>
    <name evidence="6" type="ORF">HID58_054346</name>
</gene>
<reference evidence="6 7" key="1">
    <citation type="submission" date="2021-05" db="EMBL/GenBank/DDBJ databases">
        <title>Genome Assembly of Synthetic Allotetraploid Brassica napus Reveals Homoeologous Exchanges between Subgenomes.</title>
        <authorList>
            <person name="Davis J.T."/>
        </authorList>
    </citation>
    <scope>NUCLEOTIDE SEQUENCE [LARGE SCALE GENOMIC DNA]</scope>
    <source>
        <strain evidence="7">cv. Da-Ae</strain>
        <tissue evidence="6">Seedling</tissue>
    </source>
</reference>
<accession>A0ABQ8AHA3</accession>
<dbReference type="Pfam" id="PF00179">
    <property type="entry name" value="UQ_con"/>
    <property type="match status" value="2"/>
</dbReference>
<evidence type="ECO:0000256" key="2">
    <source>
        <dbReference type="ARBA" id="ARBA00022786"/>
    </source>
</evidence>
<evidence type="ECO:0000256" key="1">
    <source>
        <dbReference type="ARBA" id="ARBA00022679"/>
    </source>
</evidence>
<name>A0ABQ8AHA3_BRANA</name>
<feature type="region of interest" description="Disordered" evidence="4">
    <location>
        <begin position="365"/>
        <end position="387"/>
    </location>
</feature>
<feature type="active site" description="Glycyl thioester intermediate" evidence="3">
    <location>
        <position position="139"/>
    </location>
</feature>
<comment type="caution">
    <text evidence="6">The sequence shown here is derived from an EMBL/GenBank/DDBJ whole genome shotgun (WGS) entry which is preliminary data.</text>
</comment>
<dbReference type="SUPFAM" id="SSF54495">
    <property type="entry name" value="UBC-like"/>
    <property type="match status" value="2"/>
</dbReference>
<dbReference type="SMART" id="SM00212">
    <property type="entry name" value="UBCc"/>
    <property type="match status" value="1"/>
</dbReference>
<keyword evidence="1" id="KW-0808">Transferase</keyword>
<feature type="region of interest" description="Disordered" evidence="4">
    <location>
        <begin position="293"/>
        <end position="323"/>
    </location>
</feature>
<feature type="non-terminal residue" evidence="6">
    <location>
        <position position="1"/>
    </location>
</feature>
<evidence type="ECO:0000259" key="5">
    <source>
        <dbReference type="PROSITE" id="PS50127"/>
    </source>
</evidence>
<keyword evidence="7" id="KW-1185">Reference proteome</keyword>
<proteinExistence type="predicted"/>
<evidence type="ECO:0000313" key="6">
    <source>
        <dbReference type="EMBL" id="KAH0891917.1"/>
    </source>
</evidence>
<dbReference type="EMBL" id="JAGKQM010000013">
    <property type="protein sequence ID" value="KAH0891917.1"/>
    <property type="molecule type" value="Genomic_DNA"/>
</dbReference>
<evidence type="ECO:0000256" key="4">
    <source>
        <dbReference type="SAM" id="MobiDB-lite"/>
    </source>
</evidence>
<feature type="region of interest" description="Disordered" evidence="4">
    <location>
        <begin position="547"/>
        <end position="581"/>
    </location>
</feature>
<feature type="compositionally biased region" description="Polar residues" evidence="4">
    <location>
        <begin position="547"/>
        <end position="556"/>
    </location>
</feature>
<protein>
    <recommendedName>
        <fullName evidence="5">UBC core domain-containing protein</fullName>
    </recommendedName>
</protein>
<evidence type="ECO:0000313" key="7">
    <source>
        <dbReference type="Proteomes" id="UP000824890"/>
    </source>
</evidence>
<dbReference type="CDD" id="cd23805">
    <property type="entry name" value="UBCc_UBE2T"/>
    <property type="match status" value="1"/>
</dbReference>